<dbReference type="PANTHER" id="PTHR42760:SF133">
    <property type="entry name" value="3-OXOACYL-[ACYL-CARRIER-PROTEIN] REDUCTASE"/>
    <property type="match status" value="1"/>
</dbReference>
<reference evidence="3 4" key="1">
    <citation type="submission" date="2020-07" db="EMBL/GenBank/DDBJ databases">
        <authorList>
            <person name="Feng X."/>
        </authorList>
    </citation>
    <scope>NUCLEOTIDE SEQUENCE [LARGE SCALE GENOMIC DNA]</scope>
    <source>
        <strain evidence="3 4">JCM14086</strain>
    </source>
</reference>
<dbReference type="InterPro" id="IPR036291">
    <property type="entry name" value="NAD(P)-bd_dom_sf"/>
</dbReference>
<evidence type="ECO:0000256" key="2">
    <source>
        <dbReference type="ARBA" id="ARBA00023002"/>
    </source>
</evidence>
<evidence type="ECO:0000256" key="1">
    <source>
        <dbReference type="ARBA" id="ARBA00006484"/>
    </source>
</evidence>
<dbReference type="FunFam" id="3.40.50.720:FF:000084">
    <property type="entry name" value="Short-chain dehydrogenase reductase"/>
    <property type="match status" value="1"/>
</dbReference>
<protein>
    <submittedName>
        <fullName evidence="3">3-ketoacyl-ACP reductase</fullName>
    </submittedName>
</protein>
<comment type="similarity">
    <text evidence="1">Belongs to the short-chain dehydrogenases/reductases (SDR) family.</text>
</comment>
<dbReference type="GO" id="GO:0048038">
    <property type="term" value="F:quinone binding"/>
    <property type="evidence" value="ECO:0007669"/>
    <property type="project" value="TreeGrafter"/>
</dbReference>
<sequence length="260" mass="27930">MSETNKPVALVTGGSRGIGFGCAARLAELGFDIAINGMRDESQVSEPIEKLKALGADVLYCQGDIGSAEARTAMLDKIRGHYGRLNVLVNNAGVAPKERKDILEASEESFDYVVGTNLKGPYFLTQAAANWMIEQKKESPEGFYAVINVGSISATVASVNRGEYCVAKSGISMMTMLFAARLGEYDIPVYEIRPGVIKTDMTSGVTSKYDQMIEDGLCVTPRWGFPEDIGKAVGALARGDFPYSTGQAIYVDGGLTLNRL</sequence>
<dbReference type="AlphaFoldDB" id="A0A7X1AYM0"/>
<dbReference type="Gene3D" id="3.40.50.720">
    <property type="entry name" value="NAD(P)-binding Rossmann-like Domain"/>
    <property type="match status" value="1"/>
</dbReference>
<evidence type="ECO:0000313" key="4">
    <source>
        <dbReference type="Proteomes" id="UP000525652"/>
    </source>
</evidence>
<name>A0A7X1AYM0_9BACT</name>
<proteinExistence type="inferred from homology"/>
<dbReference type="Proteomes" id="UP000525652">
    <property type="component" value="Unassembled WGS sequence"/>
</dbReference>
<comment type="caution">
    <text evidence="3">The sequence shown here is derived from an EMBL/GenBank/DDBJ whole genome shotgun (WGS) entry which is preliminary data.</text>
</comment>
<dbReference type="Pfam" id="PF13561">
    <property type="entry name" value="adh_short_C2"/>
    <property type="match status" value="1"/>
</dbReference>
<dbReference type="PRINTS" id="PR00081">
    <property type="entry name" value="GDHRDH"/>
</dbReference>
<gene>
    <name evidence="3" type="ORF">H5P30_11415</name>
</gene>
<organism evidence="3 4">
    <name type="scientific">Puniceicoccus vermicola</name>
    <dbReference type="NCBI Taxonomy" id="388746"/>
    <lineage>
        <taxon>Bacteria</taxon>
        <taxon>Pseudomonadati</taxon>
        <taxon>Verrucomicrobiota</taxon>
        <taxon>Opitutia</taxon>
        <taxon>Puniceicoccales</taxon>
        <taxon>Puniceicoccaceae</taxon>
        <taxon>Puniceicoccus</taxon>
    </lineage>
</organism>
<dbReference type="InterPro" id="IPR020904">
    <property type="entry name" value="Sc_DH/Rdtase_CS"/>
</dbReference>
<evidence type="ECO:0000313" key="3">
    <source>
        <dbReference type="EMBL" id="MBC2602386.1"/>
    </source>
</evidence>
<dbReference type="SUPFAM" id="SSF51735">
    <property type="entry name" value="NAD(P)-binding Rossmann-fold domains"/>
    <property type="match status" value="1"/>
</dbReference>
<dbReference type="GO" id="GO:0006633">
    <property type="term" value="P:fatty acid biosynthetic process"/>
    <property type="evidence" value="ECO:0007669"/>
    <property type="project" value="TreeGrafter"/>
</dbReference>
<dbReference type="InterPro" id="IPR002347">
    <property type="entry name" value="SDR_fam"/>
</dbReference>
<keyword evidence="2" id="KW-0560">Oxidoreductase</keyword>
<dbReference type="NCBIfam" id="NF009386">
    <property type="entry name" value="PRK12745.1"/>
    <property type="match status" value="1"/>
</dbReference>
<dbReference type="PROSITE" id="PS00061">
    <property type="entry name" value="ADH_SHORT"/>
    <property type="match status" value="1"/>
</dbReference>
<dbReference type="EMBL" id="JACHVA010000089">
    <property type="protein sequence ID" value="MBC2602386.1"/>
    <property type="molecule type" value="Genomic_DNA"/>
</dbReference>
<accession>A0A7X1AYM0</accession>
<dbReference type="PANTHER" id="PTHR42760">
    <property type="entry name" value="SHORT-CHAIN DEHYDROGENASES/REDUCTASES FAMILY MEMBER"/>
    <property type="match status" value="1"/>
</dbReference>
<dbReference type="GO" id="GO:0016616">
    <property type="term" value="F:oxidoreductase activity, acting on the CH-OH group of donors, NAD or NADP as acceptor"/>
    <property type="evidence" value="ECO:0007669"/>
    <property type="project" value="TreeGrafter"/>
</dbReference>
<dbReference type="PRINTS" id="PR00080">
    <property type="entry name" value="SDRFAMILY"/>
</dbReference>
<keyword evidence="4" id="KW-1185">Reference proteome</keyword>
<dbReference type="RefSeq" id="WP_185693073.1">
    <property type="nucleotide sequence ID" value="NZ_JACHVA010000089.1"/>
</dbReference>